<proteinExistence type="predicted"/>
<dbReference type="EMBL" id="GBXM01080754">
    <property type="protein sequence ID" value="JAH27823.1"/>
    <property type="molecule type" value="Transcribed_RNA"/>
</dbReference>
<protein>
    <submittedName>
        <fullName evidence="1">Uncharacterized protein</fullName>
    </submittedName>
</protein>
<reference evidence="1" key="1">
    <citation type="submission" date="2014-11" db="EMBL/GenBank/DDBJ databases">
        <authorList>
            <person name="Amaro Gonzalez C."/>
        </authorList>
    </citation>
    <scope>NUCLEOTIDE SEQUENCE</scope>
</reference>
<evidence type="ECO:0000313" key="1">
    <source>
        <dbReference type="EMBL" id="JAH27823.1"/>
    </source>
</evidence>
<reference evidence="1" key="2">
    <citation type="journal article" date="2015" name="Fish Shellfish Immunol.">
        <title>Early steps in the European eel (Anguilla anguilla)-Vibrio vulnificus interaction in the gills: Role of the RtxA13 toxin.</title>
        <authorList>
            <person name="Callol A."/>
            <person name="Pajuelo D."/>
            <person name="Ebbesson L."/>
            <person name="Teles M."/>
            <person name="MacKenzie S."/>
            <person name="Amaro C."/>
        </authorList>
    </citation>
    <scope>NUCLEOTIDE SEQUENCE</scope>
</reference>
<dbReference type="AlphaFoldDB" id="A0A0E9RHL8"/>
<accession>A0A0E9RHL8</accession>
<name>A0A0E9RHL8_ANGAN</name>
<organism evidence="1">
    <name type="scientific">Anguilla anguilla</name>
    <name type="common">European freshwater eel</name>
    <name type="synonym">Muraena anguilla</name>
    <dbReference type="NCBI Taxonomy" id="7936"/>
    <lineage>
        <taxon>Eukaryota</taxon>
        <taxon>Metazoa</taxon>
        <taxon>Chordata</taxon>
        <taxon>Craniata</taxon>
        <taxon>Vertebrata</taxon>
        <taxon>Euteleostomi</taxon>
        <taxon>Actinopterygii</taxon>
        <taxon>Neopterygii</taxon>
        <taxon>Teleostei</taxon>
        <taxon>Anguilliformes</taxon>
        <taxon>Anguillidae</taxon>
        <taxon>Anguilla</taxon>
    </lineage>
</organism>
<sequence>MNHSLAYVPNISHLDPCMKTLVKYKCITVDVPLLKGQEVGGG</sequence>